<comment type="similarity">
    <text evidence="1">Belongs to the SCO1/2 family.</text>
</comment>
<keyword evidence="5" id="KW-0732">Signal</keyword>
<feature type="disulfide bond" description="Redox-active" evidence="4">
    <location>
        <begin position="64"/>
        <end position="68"/>
    </location>
</feature>
<feature type="binding site" evidence="3">
    <location>
        <position position="155"/>
    </location>
    <ligand>
        <name>Cu cation</name>
        <dbReference type="ChEBI" id="CHEBI:23378"/>
    </ligand>
</feature>
<dbReference type="GO" id="GO:0046872">
    <property type="term" value="F:metal ion binding"/>
    <property type="evidence" value="ECO:0007669"/>
    <property type="project" value="UniProtKB-KW"/>
</dbReference>
<dbReference type="RefSeq" id="WP_280618239.1">
    <property type="nucleotide sequence ID" value="NZ_JAROYP010000015.1"/>
</dbReference>
<dbReference type="PROSITE" id="PS51352">
    <property type="entry name" value="THIOREDOXIN_2"/>
    <property type="match status" value="1"/>
</dbReference>
<feature type="binding site" evidence="3">
    <location>
        <position position="68"/>
    </location>
    <ligand>
        <name>Cu cation</name>
        <dbReference type="ChEBI" id="CHEBI:23378"/>
    </ligand>
</feature>
<gene>
    <name evidence="7" type="ORF">P5X88_21560</name>
</gene>
<dbReference type="PANTHER" id="PTHR12151:SF25">
    <property type="entry name" value="LINALOOL DEHYDRATASE_ISOMERASE DOMAIN-CONTAINING PROTEIN"/>
    <property type="match status" value="1"/>
</dbReference>
<dbReference type="AlphaFoldDB" id="A0AAW6T2D2"/>
<evidence type="ECO:0000259" key="6">
    <source>
        <dbReference type="PROSITE" id="PS51352"/>
    </source>
</evidence>
<accession>A0AAW6T2D2</accession>
<organism evidence="7 8">
    <name type="scientific">Heyndrickxia oleronia</name>
    <dbReference type="NCBI Taxonomy" id="38875"/>
    <lineage>
        <taxon>Bacteria</taxon>
        <taxon>Bacillati</taxon>
        <taxon>Bacillota</taxon>
        <taxon>Bacilli</taxon>
        <taxon>Bacillales</taxon>
        <taxon>Bacillaceae</taxon>
        <taxon>Heyndrickxia</taxon>
    </lineage>
</organism>
<name>A0AAW6T2D2_9BACI</name>
<keyword evidence="2 3" id="KW-0186">Copper</keyword>
<evidence type="ECO:0000256" key="3">
    <source>
        <dbReference type="PIRSR" id="PIRSR603782-1"/>
    </source>
</evidence>
<dbReference type="PANTHER" id="PTHR12151">
    <property type="entry name" value="ELECTRON TRANSPORT PROTIN SCO1/SENC FAMILY MEMBER"/>
    <property type="match status" value="1"/>
</dbReference>
<dbReference type="EMBL" id="JAROYP010000015">
    <property type="protein sequence ID" value="MDH5163527.1"/>
    <property type="molecule type" value="Genomic_DNA"/>
</dbReference>
<dbReference type="Pfam" id="PF02630">
    <property type="entry name" value="SCO1-SenC"/>
    <property type="match status" value="1"/>
</dbReference>
<sequence>MKRFRISFILMTAILLIFLSACSNVNKSGDKLNDFTFTDQDNKKFGLKDLKGSVWVADFMFTSCATVCPQLTKNMSDLQKEIKDKGYDDVKFVSFSVDPEIDTPQAMKDYAAKFNADFSTWHLLTGYSQEDIESFAKDNFQALVKKPDNDTQVIHDTKFFLMNKDGELVKDYSTQDGFPLSEIVKDVKALR</sequence>
<dbReference type="SUPFAM" id="SSF52833">
    <property type="entry name" value="Thioredoxin-like"/>
    <property type="match status" value="1"/>
</dbReference>
<keyword evidence="4" id="KW-1015">Disulfide bond</keyword>
<comment type="caution">
    <text evidence="7">The sequence shown here is derived from an EMBL/GenBank/DDBJ whole genome shotgun (WGS) entry which is preliminary data.</text>
</comment>
<evidence type="ECO:0000313" key="8">
    <source>
        <dbReference type="Proteomes" id="UP001159179"/>
    </source>
</evidence>
<dbReference type="Proteomes" id="UP001159179">
    <property type="component" value="Unassembled WGS sequence"/>
</dbReference>
<proteinExistence type="inferred from homology"/>
<evidence type="ECO:0000256" key="2">
    <source>
        <dbReference type="ARBA" id="ARBA00023008"/>
    </source>
</evidence>
<keyword evidence="3" id="KW-0479">Metal-binding</keyword>
<dbReference type="InterPro" id="IPR013766">
    <property type="entry name" value="Thioredoxin_domain"/>
</dbReference>
<evidence type="ECO:0000256" key="5">
    <source>
        <dbReference type="SAM" id="SignalP"/>
    </source>
</evidence>
<evidence type="ECO:0000256" key="1">
    <source>
        <dbReference type="ARBA" id="ARBA00010996"/>
    </source>
</evidence>
<dbReference type="Gene3D" id="3.40.30.10">
    <property type="entry name" value="Glutaredoxin"/>
    <property type="match status" value="1"/>
</dbReference>
<dbReference type="InterPro" id="IPR003782">
    <property type="entry name" value="SCO1/SenC"/>
</dbReference>
<evidence type="ECO:0000256" key="4">
    <source>
        <dbReference type="PIRSR" id="PIRSR603782-2"/>
    </source>
</evidence>
<dbReference type="CDD" id="cd02968">
    <property type="entry name" value="SCO"/>
    <property type="match status" value="1"/>
</dbReference>
<protein>
    <submittedName>
        <fullName evidence="7">SCO family protein</fullName>
    </submittedName>
</protein>
<feature type="signal peptide" evidence="5">
    <location>
        <begin position="1"/>
        <end position="23"/>
    </location>
</feature>
<feature type="chain" id="PRO_5043465126" evidence="5">
    <location>
        <begin position="24"/>
        <end position="191"/>
    </location>
</feature>
<feature type="domain" description="Thioredoxin" evidence="6">
    <location>
        <begin position="26"/>
        <end position="191"/>
    </location>
</feature>
<evidence type="ECO:0000313" key="7">
    <source>
        <dbReference type="EMBL" id="MDH5163527.1"/>
    </source>
</evidence>
<feature type="binding site" evidence="3">
    <location>
        <position position="64"/>
    </location>
    <ligand>
        <name>Cu cation</name>
        <dbReference type="ChEBI" id="CHEBI:23378"/>
    </ligand>
</feature>
<dbReference type="PROSITE" id="PS51257">
    <property type="entry name" value="PROKAR_LIPOPROTEIN"/>
    <property type="match status" value="1"/>
</dbReference>
<reference evidence="7" key="1">
    <citation type="submission" date="2023-03" db="EMBL/GenBank/DDBJ databases">
        <title>Bacterial isolates from washroom surfaces on a university campus.</title>
        <authorList>
            <person name="Holman D.B."/>
            <person name="Gzyl K.E."/>
            <person name="Taheri A.E."/>
        </authorList>
    </citation>
    <scope>NUCLEOTIDE SEQUENCE</scope>
    <source>
        <strain evidence="7">RD03</strain>
    </source>
</reference>
<dbReference type="InterPro" id="IPR036249">
    <property type="entry name" value="Thioredoxin-like_sf"/>
</dbReference>